<evidence type="ECO:0000256" key="1">
    <source>
        <dbReference type="ARBA" id="ARBA00022801"/>
    </source>
</evidence>
<evidence type="ECO:0000259" key="6">
    <source>
        <dbReference type="PROSITE" id="PS50969"/>
    </source>
</evidence>
<dbReference type="GO" id="GO:0004721">
    <property type="term" value="F:phosphoprotein phosphatase activity"/>
    <property type="evidence" value="ECO:0007669"/>
    <property type="project" value="UniProtKB-KW"/>
</dbReference>
<keyword evidence="8" id="KW-1185">Reference proteome</keyword>
<feature type="compositionally biased region" description="Basic and acidic residues" evidence="5">
    <location>
        <begin position="180"/>
        <end position="206"/>
    </location>
</feature>
<evidence type="ECO:0000256" key="3">
    <source>
        <dbReference type="ARBA" id="ARBA00037324"/>
    </source>
</evidence>
<gene>
    <name evidence="7" type="ORF">V1264_005497</name>
</gene>
<name>A0AAN9G5J0_9CAEN</name>
<dbReference type="Gene3D" id="3.40.50.1000">
    <property type="entry name" value="HAD superfamily/HAD-like"/>
    <property type="match status" value="1"/>
</dbReference>
<dbReference type="EMBL" id="JBAMIC010000014">
    <property type="protein sequence ID" value="KAK7096166.1"/>
    <property type="molecule type" value="Genomic_DNA"/>
</dbReference>
<feature type="region of interest" description="Disordered" evidence="5">
    <location>
        <begin position="1"/>
        <end position="63"/>
    </location>
</feature>
<evidence type="ECO:0000256" key="5">
    <source>
        <dbReference type="SAM" id="MobiDB-lite"/>
    </source>
</evidence>
<evidence type="ECO:0000313" key="8">
    <source>
        <dbReference type="Proteomes" id="UP001374579"/>
    </source>
</evidence>
<dbReference type="PROSITE" id="PS50969">
    <property type="entry name" value="FCP1"/>
    <property type="match status" value="1"/>
</dbReference>
<dbReference type="SUPFAM" id="SSF56784">
    <property type="entry name" value="HAD-like"/>
    <property type="match status" value="1"/>
</dbReference>
<evidence type="ECO:0000256" key="4">
    <source>
        <dbReference type="ARBA" id="ARBA00038355"/>
    </source>
</evidence>
<protein>
    <recommendedName>
        <fullName evidence="6">FCP1 homology domain-containing protein</fullName>
    </recommendedName>
</protein>
<feature type="domain" description="FCP1 homology" evidence="6">
    <location>
        <begin position="398"/>
        <end position="557"/>
    </location>
</feature>
<feature type="region of interest" description="Disordered" evidence="5">
    <location>
        <begin position="219"/>
        <end position="261"/>
    </location>
</feature>
<keyword evidence="1" id="KW-0378">Hydrolase</keyword>
<feature type="region of interest" description="Disordered" evidence="5">
    <location>
        <begin position="97"/>
        <end position="135"/>
    </location>
</feature>
<feature type="compositionally biased region" description="Basic residues" evidence="5">
    <location>
        <begin position="104"/>
        <end position="116"/>
    </location>
</feature>
<dbReference type="AlphaFoldDB" id="A0AAN9G5J0"/>
<feature type="compositionally biased region" description="Low complexity" evidence="5">
    <location>
        <begin position="233"/>
        <end position="261"/>
    </location>
</feature>
<keyword evidence="2" id="KW-0904">Protein phosphatase</keyword>
<dbReference type="InterPro" id="IPR011948">
    <property type="entry name" value="Dullard_phosphatase"/>
</dbReference>
<reference evidence="7 8" key="1">
    <citation type="submission" date="2024-02" db="EMBL/GenBank/DDBJ databases">
        <title>Chromosome-scale genome assembly of the rough periwinkle Littorina saxatilis.</title>
        <authorList>
            <person name="De Jode A."/>
            <person name="Faria R."/>
            <person name="Formenti G."/>
            <person name="Sims Y."/>
            <person name="Smith T.P."/>
            <person name="Tracey A."/>
            <person name="Wood J.M.D."/>
            <person name="Zagrodzka Z.B."/>
            <person name="Johannesson K."/>
            <person name="Butlin R.K."/>
            <person name="Leder E.H."/>
        </authorList>
    </citation>
    <scope>NUCLEOTIDE SEQUENCE [LARGE SCALE GENOMIC DNA]</scope>
    <source>
        <strain evidence="7">Snail1</strain>
        <tissue evidence="7">Muscle</tissue>
    </source>
</reference>
<dbReference type="FunFam" id="3.40.50.1000:FF:000015">
    <property type="entry name" value="CTD small phosphatase-like protein 2"/>
    <property type="match status" value="1"/>
</dbReference>
<evidence type="ECO:0000256" key="2">
    <source>
        <dbReference type="ARBA" id="ARBA00022912"/>
    </source>
</evidence>
<dbReference type="SMART" id="SM00577">
    <property type="entry name" value="CPDc"/>
    <property type="match status" value="1"/>
</dbReference>
<accession>A0AAN9G5J0</accession>
<proteinExistence type="inferred from homology"/>
<dbReference type="NCBIfam" id="TIGR02251">
    <property type="entry name" value="HIF-SF_euk"/>
    <property type="match status" value="1"/>
</dbReference>
<comment type="function">
    <text evidence="3">Probable phosphatase.</text>
</comment>
<sequence>MQLRHKGMEATAPPSGGGGASRKQAKKEPVISATSAAPAAPVRGGKRRHRAQLAQSEGELPTKCHIAASKGKGAGLASPVAGKGAGLTSPVNGADSFITSSPHPTKHRGKKRVVKSKVKETVTVTTEPGSPPRLHNTIFSPLYPSFTPNEPLDECGLAMEVIARAIDFDLDAMEVDVDTDAEHSSKENEDPARQTTPDCREDKTPEENNNLFSAAAASNATLTSPGGGGGGAHAVSSSSSSSSTAASSSSSHLSLPSSSPSSVCVSTCTSTTIDACDNIDLGATVTWPPQPSPSSSHHTHATLHHTHIITTTTSTATNDTATANSAAVAMYTPAGEESEGLDSSGLECATYTVTEEEYQEDSYEWDTEPYDPYSIIRSLPPLTDELRARVPALPLKTRSSPEFSLVLDLDETLVHCSLSEMEDAAFSFPVLFQDITYQVYVRTRPCFREFLERVASLYEVILFTASKKVYADKLMNLLDPDKKLIKHRLFREHCVCINGYYIKDLGILGRDLSRTIIIDNSPQAFGYQLDNGIPIESWFVDRNDRELIKLLPFLEKLYHLKEDVRPHIRERFRLHTLLPP</sequence>
<dbReference type="PANTHER" id="PTHR12210">
    <property type="entry name" value="DULLARD PROTEIN PHOSPHATASE"/>
    <property type="match status" value="1"/>
</dbReference>
<feature type="region of interest" description="Disordered" evidence="5">
    <location>
        <begin position="177"/>
        <end position="206"/>
    </location>
</feature>
<evidence type="ECO:0000313" key="7">
    <source>
        <dbReference type="EMBL" id="KAK7096166.1"/>
    </source>
</evidence>
<comment type="similarity">
    <text evidence="4">Belongs to the CTDSPL2 family.</text>
</comment>
<dbReference type="InterPro" id="IPR036412">
    <property type="entry name" value="HAD-like_sf"/>
</dbReference>
<organism evidence="7 8">
    <name type="scientific">Littorina saxatilis</name>
    <dbReference type="NCBI Taxonomy" id="31220"/>
    <lineage>
        <taxon>Eukaryota</taxon>
        <taxon>Metazoa</taxon>
        <taxon>Spiralia</taxon>
        <taxon>Lophotrochozoa</taxon>
        <taxon>Mollusca</taxon>
        <taxon>Gastropoda</taxon>
        <taxon>Caenogastropoda</taxon>
        <taxon>Littorinimorpha</taxon>
        <taxon>Littorinoidea</taxon>
        <taxon>Littorinidae</taxon>
        <taxon>Littorina</taxon>
    </lineage>
</organism>
<dbReference type="InterPro" id="IPR050365">
    <property type="entry name" value="TIM50"/>
</dbReference>
<dbReference type="GO" id="GO:0005634">
    <property type="term" value="C:nucleus"/>
    <property type="evidence" value="ECO:0007669"/>
    <property type="project" value="UniProtKB-ARBA"/>
</dbReference>
<dbReference type="Proteomes" id="UP001374579">
    <property type="component" value="Unassembled WGS sequence"/>
</dbReference>
<dbReference type="CDD" id="cd07521">
    <property type="entry name" value="HAD_FCP1-like"/>
    <property type="match status" value="1"/>
</dbReference>
<dbReference type="Pfam" id="PF03031">
    <property type="entry name" value="NIF"/>
    <property type="match status" value="1"/>
</dbReference>
<dbReference type="InterPro" id="IPR023214">
    <property type="entry name" value="HAD_sf"/>
</dbReference>
<comment type="caution">
    <text evidence="7">The sequence shown here is derived from an EMBL/GenBank/DDBJ whole genome shotgun (WGS) entry which is preliminary data.</text>
</comment>
<dbReference type="InterPro" id="IPR004274">
    <property type="entry name" value="FCP1_dom"/>
</dbReference>